<dbReference type="Gene3D" id="2.30.180.10">
    <property type="entry name" value="FAS1 domain"/>
    <property type="match status" value="1"/>
</dbReference>
<dbReference type="InterPro" id="IPR050904">
    <property type="entry name" value="Adhesion/Biosynth-related"/>
</dbReference>
<dbReference type="PANTHER" id="PTHR10900:SF77">
    <property type="entry name" value="FI19380P1"/>
    <property type="match status" value="1"/>
</dbReference>
<evidence type="ECO:0000313" key="2">
    <source>
        <dbReference type="EMBL" id="BAY83831.1"/>
    </source>
</evidence>
<dbReference type="OrthoDB" id="1119934at2"/>
<dbReference type="Proteomes" id="UP000218418">
    <property type="component" value="Chromosome"/>
</dbReference>
<dbReference type="SUPFAM" id="SSF82153">
    <property type="entry name" value="FAS1 domain"/>
    <property type="match status" value="1"/>
</dbReference>
<protein>
    <submittedName>
        <fullName evidence="2">Beta-Ig-H3/fasciclin</fullName>
    </submittedName>
</protein>
<accession>A0A1Z4LRQ2</accession>
<feature type="domain" description="FAS1" evidence="1">
    <location>
        <begin position="19"/>
        <end position="175"/>
    </location>
</feature>
<dbReference type="EMBL" id="AP018227">
    <property type="protein sequence ID" value="BAY83831.1"/>
    <property type="molecule type" value="Genomic_DNA"/>
</dbReference>
<dbReference type="SMART" id="SM00554">
    <property type="entry name" value="FAS1"/>
    <property type="match status" value="1"/>
</dbReference>
<gene>
    <name evidence="2" type="ORF">NIES267_33250</name>
</gene>
<dbReference type="Pfam" id="PF02469">
    <property type="entry name" value="Fasciclin"/>
    <property type="match status" value="1"/>
</dbReference>
<evidence type="ECO:0000259" key="1">
    <source>
        <dbReference type="PROSITE" id="PS50213"/>
    </source>
</evidence>
<dbReference type="InterPro" id="IPR000782">
    <property type="entry name" value="FAS1_domain"/>
</dbReference>
<dbReference type="AlphaFoldDB" id="A0A1Z4LRQ2"/>
<dbReference type="PANTHER" id="PTHR10900">
    <property type="entry name" value="PERIOSTIN-RELATED"/>
    <property type="match status" value="1"/>
</dbReference>
<dbReference type="GO" id="GO:0005615">
    <property type="term" value="C:extracellular space"/>
    <property type="evidence" value="ECO:0007669"/>
    <property type="project" value="TreeGrafter"/>
</dbReference>
<organism evidence="2 3">
    <name type="scientific">Calothrix parasitica NIES-267</name>
    <dbReference type="NCBI Taxonomy" id="1973488"/>
    <lineage>
        <taxon>Bacteria</taxon>
        <taxon>Bacillati</taxon>
        <taxon>Cyanobacteriota</taxon>
        <taxon>Cyanophyceae</taxon>
        <taxon>Nostocales</taxon>
        <taxon>Calotrichaceae</taxon>
        <taxon>Calothrix</taxon>
    </lineage>
</organism>
<dbReference type="InterPro" id="IPR036378">
    <property type="entry name" value="FAS1_dom_sf"/>
</dbReference>
<evidence type="ECO:0000313" key="3">
    <source>
        <dbReference type="Proteomes" id="UP000218418"/>
    </source>
</evidence>
<keyword evidence="3" id="KW-1185">Reference proteome</keyword>
<dbReference type="PROSITE" id="PS50213">
    <property type="entry name" value="FAS1"/>
    <property type="match status" value="1"/>
</dbReference>
<sequence>MANNASTSSNLPTIAGIVSQSGNEFDNNNQDFDVLLEALETADLVGAVDDVNADLTVFAPTDAAFIELAQDFGYQGTDEGEAFTEIANALTELGEGDPVPLLQDILLYHVSPEAKEQAQIIEQAQVETLLEGASFTVEDNELVDNEPDLSNPSFISDLANIEAANGIIQGIDRVLLPIDIPGNEMAENIEDDILNGGTKEDNNFLQLSNNQGRIVFNLDNLIDFIDDLSAGEAKISFAGESTFGDLSFQQNDNSTGIFGGGDVLIEVSGIFSDAFVFGSVAE</sequence>
<reference evidence="2 3" key="1">
    <citation type="submission" date="2017-06" db="EMBL/GenBank/DDBJ databases">
        <title>Genome sequencing of cyanobaciteial culture collection at National Institute for Environmental Studies (NIES).</title>
        <authorList>
            <person name="Hirose Y."/>
            <person name="Shimura Y."/>
            <person name="Fujisawa T."/>
            <person name="Nakamura Y."/>
            <person name="Kawachi M."/>
        </authorList>
    </citation>
    <scope>NUCLEOTIDE SEQUENCE [LARGE SCALE GENOMIC DNA]</scope>
    <source>
        <strain evidence="2 3">NIES-267</strain>
    </source>
</reference>
<proteinExistence type="predicted"/>
<name>A0A1Z4LRQ2_9CYAN</name>